<evidence type="ECO:0000313" key="3">
    <source>
        <dbReference type="EMBL" id="NWD37049.1"/>
    </source>
</evidence>
<dbReference type="InterPro" id="IPR001506">
    <property type="entry name" value="Peptidase_M12A"/>
</dbReference>
<organism evidence="3 4">
    <name type="scientific">Pseudomonas tolaasii</name>
    <dbReference type="NCBI Taxonomy" id="29442"/>
    <lineage>
        <taxon>Bacteria</taxon>
        <taxon>Pseudomonadati</taxon>
        <taxon>Pseudomonadota</taxon>
        <taxon>Gammaproteobacteria</taxon>
        <taxon>Pseudomonadales</taxon>
        <taxon>Pseudomonadaceae</taxon>
        <taxon>Pseudomonas</taxon>
    </lineage>
</organism>
<dbReference type="GO" id="GO:0006508">
    <property type="term" value="P:proteolysis"/>
    <property type="evidence" value="ECO:0007669"/>
    <property type="project" value="InterPro"/>
</dbReference>
<evidence type="ECO:0000259" key="2">
    <source>
        <dbReference type="SMART" id="SM00235"/>
    </source>
</evidence>
<dbReference type="InterPro" id="IPR024079">
    <property type="entry name" value="MetalloPept_cat_dom_sf"/>
</dbReference>
<dbReference type="PANTHER" id="PTHR10127:SF850">
    <property type="entry name" value="METALLOENDOPEPTIDASE"/>
    <property type="match status" value="1"/>
</dbReference>
<evidence type="ECO:0000313" key="4">
    <source>
        <dbReference type="Proteomes" id="UP000549134"/>
    </source>
</evidence>
<dbReference type="InterPro" id="IPR006026">
    <property type="entry name" value="Peptidase_Metallo"/>
</dbReference>
<feature type="region of interest" description="Disordered" evidence="1">
    <location>
        <begin position="1"/>
        <end position="21"/>
    </location>
</feature>
<dbReference type="GO" id="GO:0008270">
    <property type="term" value="F:zinc ion binding"/>
    <property type="evidence" value="ECO:0007669"/>
    <property type="project" value="InterPro"/>
</dbReference>
<evidence type="ECO:0000256" key="1">
    <source>
        <dbReference type="SAM" id="MobiDB-lite"/>
    </source>
</evidence>
<reference evidence="3 4" key="1">
    <citation type="submission" date="2020-04" db="EMBL/GenBank/DDBJ databases">
        <title>Molecular characterization of pseudomonads from Agaricus bisporus reveal novel blotch 2 pathogens in Western Europe.</title>
        <authorList>
            <person name="Taparia T."/>
            <person name="Krijger M."/>
            <person name="Haynes E."/>
            <person name="Elpinstone J.G."/>
            <person name="Noble R."/>
            <person name="Van Der Wolf J."/>
        </authorList>
    </citation>
    <scope>NUCLEOTIDE SEQUENCE [LARGE SCALE GENOMIC DNA]</scope>
    <source>
        <strain evidence="3 4">IPO3746</strain>
    </source>
</reference>
<dbReference type="SUPFAM" id="SSF55486">
    <property type="entry name" value="Metalloproteases ('zincins'), catalytic domain"/>
    <property type="match status" value="1"/>
</dbReference>
<feature type="domain" description="Peptidase metallopeptidase" evidence="2">
    <location>
        <begin position="42"/>
        <end position="173"/>
    </location>
</feature>
<dbReference type="GeneID" id="55847988"/>
<dbReference type="GO" id="GO:0004222">
    <property type="term" value="F:metalloendopeptidase activity"/>
    <property type="evidence" value="ECO:0007669"/>
    <property type="project" value="InterPro"/>
</dbReference>
<dbReference type="Proteomes" id="UP000549134">
    <property type="component" value="Unassembled WGS sequence"/>
</dbReference>
<dbReference type="Gene3D" id="3.40.390.10">
    <property type="entry name" value="Collagenase (Catalytic Domain)"/>
    <property type="match status" value="1"/>
</dbReference>
<accession>A0A7Y8AMV6</accession>
<dbReference type="AlphaFoldDB" id="A0A7Y8AMV6"/>
<dbReference type="RefSeq" id="WP_016971533.1">
    <property type="nucleotide sequence ID" value="NZ_CP020369.1"/>
</dbReference>
<protein>
    <recommendedName>
        <fullName evidence="2">Peptidase metallopeptidase domain-containing protein</fullName>
    </recommendedName>
</protein>
<gene>
    <name evidence="3" type="ORF">HX787_14430</name>
</gene>
<dbReference type="Pfam" id="PF01400">
    <property type="entry name" value="Astacin"/>
    <property type="match status" value="1"/>
</dbReference>
<sequence>MITTSPAVNHTPYPIDPDTTPQHVETAEAQTVVRNKRGVAKHSRLWPQNKTITISFMDVAGKDKEIFKEAIGSISPYVNLQFKFVDGNDGEIRIATEKNEGDWSELGVAALYGPPDEATLNVDTHGFDDNKIRSKILHEFGHALGLEHEHQHPDRSFSLNIPDVYRTFGAGGASTAVIASNIIAPLNPADVTTSDYDQKSVMHYPFLASSTSNNVAIPANDELSQGDKDFLASLYPPPRKVKRKWPSAEELVAYRIFSKQAQQHE</sequence>
<dbReference type="EMBL" id="JACAQK010000010">
    <property type="protein sequence ID" value="NWD37049.1"/>
    <property type="molecule type" value="Genomic_DNA"/>
</dbReference>
<comment type="caution">
    <text evidence="3">The sequence shown here is derived from an EMBL/GenBank/DDBJ whole genome shotgun (WGS) entry which is preliminary data.</text>
</comment>
<name>A0A7Y8AMV6_PSETO</name>
<proteinExistence type="predicted"/>
<dbReference type="PANTHER" id="PTHR10127">
    <property type="entry name" value="DISCOIDIN, CUB, EGF, LAMININ , AND ZINC METALLOPROTEASE DOMAIN CONTAINING"/>
    <property type="match status" value="1"/>
</dbReference>
<dbReference type="SMART" id="SM00235">
    <property type="entry name" value="ZnMc"/>
    <property type="match status" value="1"/>
</dbReference>